<feature type="domain" description="D-isomer specific 2-hydroxyacid dehydrogenase catalytic" evidence="5">
    <location>
        <begin position="29"/>
        <end position="312"/>
    </location>
</feature>
<dbReference type="InterPro" id="IPR036291">
    <property type="entry name" value="NAD(P)-bd_dom_sf"/>
</dbReference>
<dbReference type="GO" id="GO:0016618">
    <property type="term" value="F:hydroxypyruvate reductase [NAD(P)H] activity"/>
    <property type="evidence" value="ECO:0007669"/>
    <property type="project" value="TreeGrafter"/>
</dbReference>
<dbReference type="CDD" id="cd12156">
    <property type="entry name" value="HPPR"/>
    <property type="match status" value="1"/>
</dbReference>
<dbReference type="RefSeq" id="WP_093993574.1">
    <property type="nucleotide sequence ID" value="NZ_FXZK01000009.1"/>
</dbReference>
<gene>
    <name evidence="7" type="primary">tkrA_2</name>
    <name evidence="7" type="ORF">LOM8899_03561</name>
</gene>
<sequence length="313" mass="32944">MTRIEILQMGPFPEWDQTPLDAAYRMHRYFEAADPAALLAEVGPRVQAIATRGSIGAGADVIAACPDLRLVAVYGVGYDAVDLSACRDRGIRLTNTPDVLTGDVADLGVAMMLAQARGIVAADGFVRSGEWTRTAAPLTRRVHGGRAGILGMGRIGRAVAERLAGFQMQIAYSDLAPVDLPGATFIADPVDLAKTVDVLFVTLAASAATRGIVGADVLAALGPDGLLVNISRASNVDEPALLAALESGTLGAAALDVFDGEPRIDPRFLALDNVLLQPHHASATHQTRRDMGQLMRDNIDAFFAGRPLPSMVI</sequence>
<dbReference type="EMBL" id="FXZK01000009">
    <property type="protein sequence ID" value="SMY09394.1"/>
    <property type="molecule type" value="Genomic_DNA"/>
</dbReference>
<name>A0A238LJ07_9RHOB</name>
<dbReference type="InterPro" id="IPR006140">
    <property type="entry name" value="D-isomer_DH_NAD-bd"/>
</dbReference>
<evidence type="ECO:0000313" key="8">
    <source>
        <dbReference type="Proteomes" id="UP000201613"/>
    </source>
</evidence>
<organism evidence="7 8">
    <name type="scientific">Flavimaricola marinus</name>
    <dbReference type="NCBI Taxonomy" id="1819565"/>
    <lineage>
        <taxon>Bacteria</taxon>
        <taxon>Pseudomonadati</taxon>
        <taxon>Pseudomonadota</taxon>
        <taxon>Alphaproteobacteria</taxon>
        <taxon>Rhodobacterales</taxon>
        <taxon>Paracoccaceae</taxon>
        <taxon>Flavimaricola</taxon>
    </lineage>
</organism>
<dbReference type="InterPro" id="IPR050223">
    <property type="entry name" value="D-isomer_2-hydroxyacid_DH"/>
</dbReference>
<dbReference type="Gene3D" id="3.40.50.720">
    <property type="entry name" value="NAD(P)-binding Rossmann-like Domain"/>
    <property type="match status" value="2"/>
</dbReference>
<dbReference type="PANTHER" id="PTHR10996">
    <property type="entry name" value="2-HYDROXYACID DEHYDROGENASE-RELATED"/>
    <property type="match status" value="1"/>
</dbReference>
<evidence type="ECO:0000256" key="2">
    <source>
        <dbReference type="ARBA" id="ARBA00023002"/>
    </source>
</evidence>
<dbReference type="FunFam" id="3.40.50.720:FF:000213">
    <property type="entry name" value="Putative 2-hydroxyacid dehydrogenase"/>
    <property type="match status" value="1"/>
</dbReference>
<keyword evidence="8" id="KW-1185">Reference proteome</keyword>
<evidence type="ECO:0000259" key="5">
    <source>
        <dbReference type="Pfam" id="PF00389"/>
    </source>
</evidence>
<accession>A0A238LJ07</accession>
<dbReference type="PANTHER" id="PTHR10996:SF178">
    <property type="entry name" value="2-HYDROXYACID DEHYDROGENASE YGL185C-RELATED"/>
    <property type="match status" value="1"/>
</dbReference>
<dbReference type="EC" id="1.1.1.79" evidence="7"/>
<evidence type="ECO:0000259" key="6">
    <source>
        <dbReference type="Pfam" id="PF02826"/>
    </source>
</evidence>
<keyword evidence="7" id="KW-0670">Pyruvate</keyword>
<dbReference type="AlphaFoldDB" id="A0A238LJ07"/>
<dbReference type="Proteomes" id="UP000201613">
    <property type="component" value="Unassembled WGS sequence"/>
</dbReference>
<evidence type="ECO:0000256" key="4">
    <source>
        <dbReference type="RuleBase" id="RU003719"/>
    </source>
</evidence>
<dbReference type="SUPFAM" id="SSF52283">
    <property type="entry name" value="Formate/glycerate dehydrogenase catalytic domain-like"/>
    <property type="match status" value="1"/>
</dbReference>
<dbReference type="GO" id="GO:0005829">
    <property type="term" value="C:cytosol"/>
    <property type="evidence" value="ECO:0007669"/>
    <property type="project" value="TreeGrafter"/>
</dbReference>
<comment type="similarity">
    <text evidence="4">Belongs to the D-isomer specific 2-hydroxyacid dehydrogenase family.</text>
</comment>
<keyword evidence="1" id="KW-0521">NADP</keyword>
<dbReference type="SUPFAM" id="SSF51735">
    <property type="entry name" value="NAD(P)-binding Rossmann-fold domains"/>
    <property type="match status" value="1"/>
</dbReference>
<feature type="domain" description="D-isomer specific 2-hydroxyacid dehydrogenase NAD-binding" evidence="6">
    <location>
        <begin position="109"/>
        <end position="281"/>
    </location>
</feature>
<protein>
    <submittedName>
        <fullName evidence="7">Glyoxylate/hydroxypyruvate reductase B</fullName>
        <ecNumber evidence="7">1.1.1.79</ecNumber>
    </submittedName>
</protein>
<evidence type="ECO:0000313" key="7">
    <source>
        <dbReference type="EMBL" id="SMY09394.1"/>
    </source>
</evidence>
<dbReference type="OrthoDB" id="9793626at2"/>
<dbReference type="Pfam" id="PF02826">
    <property type="entry name" value="2-Hacid_dh_C"/>
    <property type="match status" value="1"/>
</dbReference>
<dbReference type="InterPro" id="IPR006139">
    <property type="entry name" value="D-isomer_2_OHA_DH_cat_dom"/>
</dbReference>
<evidence type="ECO:0000256" key="3">
    <source>
        <dbReference type="ARBA" id="ARBA00023027"/>
    </source>
</evidence>
<reference evidence="7 8" key="1">
    <citation type="submission" date="2017-05" db="EMBL/GenBank/DDBJ databases">
        <authorList>
            <person name="Song R."/>
            <person name="Chenine A.L."/>
            <person name="Ruprecht R.M."/>
        </authorList>
    </citation>
    <scope>NUCLEOTIDE SEQUENCE [LARGE SCALE GENOMIC DNA]</scope>
    <source>
        <strain evidence="7 8">CECT 8899</strain>
    </source>
</reference>
<proteinExistence type="inferred from homology"/>
<keyword evidence="3" id="KW-0520">NAD</keyword>
<evidence type="ECO:0000256" key="1">
    <source>
        <dbReference type="ARBA" id="ARBA00022857"/>
    </source>
</evidence>
<dbReference type="GO" id="GO:0051287">
    <property type="term" value="F:NAD binding"/>
    <property type="evidence" value="ECO:0007669"/>
    <property type="project" value="InterPro"/>
</dbReference>
<dbReference type="Pfam" id="PF00389">
    <property type="entry name" value="2-Hacid_dh"/>
    <property type="match status" value="1"/>
</dbReference>
<keyword evidence="2 4" id="KW-0560">Oxidoreductase</keyword>
<dbReference type="GO" id="GO:0030267">
    <property type="term" value="F:glyoxylate reductase (NADPH) activity"/>
    <property type="evidence" value="ECO:0007669"/>
    <property type="project" value="UniProtKB-EC"/>
</dbReference>